<proteinExistence type="predicted"/>
<dbReference type="GeneID" id="54483072"/>
<protein>
    <submittedName>
        <fullName evidence="2">DHH family protein-like protein</fullName>
    </submittedName>
</protein>
<dbReference type="InterPro" id="IPR038763">
    <property type="entry name" value="DHH_sf"/>
</dbReference>
<evidence type="ECO:0000313" key="3">
    <source>
        <dbReference type="Proteomes" id="UP000799437"/>
    </source>
</evidence>
<organism evidence="2 3">
    <name type="scientific">Pseudovirgaria hyperparasitica</name>
    <dbReference type="NCBI Taxonomy" id="470096"/>
    <lineage>
        <taxon>Eukaryota</taxon>
        <taxon>Fungi</taxon>
        <taxon>Dikarya</taxon>
        <taxon>Ascomycota</taxon>
        <taxon>Pezizomycotina</taxon>
        <taxon>Dothideomycetes</taxon>
        <taxon>Dothideomycetes incertae sedis</taxon>
        <taxon>Acrospermales</taxon>
        <taxon>Acrospermaceae</taxon>
        <taxon>Pseudovirgaria</taxon>
    </lineage>
</organism>
<dbReference type="RefSeq" id="XP_033598095.1">
    <property type="nucleotide sequence ID" value="XM_033742018.1"/>
</dbReference>
<feature type="region of interest" description="Disordered" evidence="1">
    <location>
        <begin position="1"/>
        <end position="33"/>
    </location>
</feature>
<dbReference type="EMBL" id="ML996577">
    <property type="protein sequence ID" value="KAF2755644.1"/>
    <property type="molecule type" value="Genomic_DNA"/>
</dbReference>
<evidence type="ECO:0000256" key="1">
    <source>
        <dbReference type="SAM" id="MobiDB-lite"/>
    </source>
</evidence>
<dbReference type="InterPro" id="IPR051673">
    <property type="entry name" value="SSDNA_exonuclease_RecJ"/>
</dbReference>
<feature type="compositionally biased region" description="Polar residues" evidence="1">
    <location>
        <begin position="439"/>
        <end position="451"/>
    </location>
</feature>
<dbReference type="Gene3D" id="3.90.1640.30">
    <property type="match status" value="1"/>
</dbReference>
<name>A0A6A6W0Y7_9PEZI</name>
<dbReference type="Proteomes" id="UP000799437">
    <property type="component" value="Unassembled WGS sequence"/>
</dbReference>
<dbReference type="PANTHER" id="PTHR30255">
    <property type="entry name" value="SINGLE-STRANDED-DNA-SPECIFIC EXONUCLEASE RECJ"/>
    <property type="match status" value="1"/>
</dbReference>
<accession>A0A6A6W0Y7</accession>
<feature type="region of interest" description="Disordered" evidence="1">
    <location>
        <begin position="420"/>
        <end position="451"/>
    </location>
</feature>
<sequence length="451" mass="48428">MAGTKRKAPSSADKASPKKSKTDVKSYESTPSVTAPDGGIIWPAPASDIESARTFIMACVSAQLPTLIVPDKDADGLSSGCILHHTLTTLGLPSSLINIHLLNKGTSIHDASEREAMSAISPTPKYIFVLDHGSRESPALLPTPHHALVIDHHHSTLTSFPSGAEHINCSAYPPVATSSLLTYHICAPLHPSLPRKTAWLCIVGTHGDLGSLKWQPPFPDLSPHLDPKTHTKSALNACIPLLNAPRRTATYDVLSAWSALLAATGPAPILSSARLLDARAEVSLETQRWARSPPSFSHDAKIAVFRIHSPCQIHPVIATRWAGTLKSSKLEIILAANTGYLPGRVNFSCRVARCAAGREGWDKVDIIETLQRVASEGGESLVERLGESFARGHKEASGGIVGIQEFEELMAVLRVGMKEKKVDEDRRSAKKGPKDTGPGQKNTLANYFQKG</sequence>
<dbReference type="AlphaFoldDB" id="A0A6A6W0Y7"/>
<gene>
    <name evidence="2" type="ORF">EJ05DRAFT_442105</name>
</gene>
<reference evidence="2" key="1">
    <citation type="journal article" date="2020" name="Stud. Mycol.">
        <title>101 Dothideomycetes genomes: a test case for predicting lifestyles and emergence of pathogens.</title>
        <authorList>
            <person name="Haridas S."/>
            <person name="Albert R."/>
            <person name="Binder M."/>
            <person name="Bloem J."/>
            <person name="Labutti K."/>
            <person name="Salamov A."/>
            <person name="Andreopoulos B."/>
            <person name="Baker S."/>
            <person name="Barry K."/>
            <person name="Bills G."/>
            <person name="Bluhm B."/>
            <person name="Cannon C."/>
            <person name="Castanera R."/>
            <person name="Culley D."/>
            <person name="Daum C."/>
            <person name="Ezra D."/>
            <person name="Gonzalez J."/>
            <person name="Henrissat B."/>
            <person name="Kuo A."/>
            <person name="Liang C."/>
            <person name="Lipzen A."/>
            <person name="Lutzoni F."/>
            <person name="Magnuson J."/>
            <person name="Mondo S."/>
            <person name="Nolan M."/>
            <person name="Ohm R."/>
            <person name="Pangilinan J."/>
            <person name="Park H.-J."/>
            <person name="Ramirez L."/>
            <person name="Alfaro M."/>
            <person name="Sun H."/>
            <person name="Tritt A."/>
            <person name="Yoshinaga Y."/>
            <person name="Zwiers L.-H."/>
            <person name="Turgeon B."/>
            <person name="Goodwin S."/>
            <person name="Spatafora J."/>
            <person name="Crous P."/>
            <person name="Grigoriev I."/>
        </authorList>
    </citation>
    <scope>NUCLEOTIDE SEQUENCE</scope>
    <source>
        <strain evidence="2">CBS 121739</strain>
    </source>
</reference>
<dbReference type="SUPFAM" id="SSF64182">
    <property type="entry name" value="DHH phosphoesterases"/>
    <property type="match status" value="1"/>
</dbReference>
<dbReference type="OrthoDB" id="284473at2759"/>
<evidence type="ECO:0000313" key="2">
    <source>
        <dbReference type="EMBL" id="KAF2755644.1"/>
    </source>
</evidence>
<keyword evidence="3" id="KW-1185">Reference proteome</keyword>
<dbReference type="PANTHER" id="PTHR30255:SF2">
    <property type="entry name" value="SINGLE-STRANDED-DNA-SPECIFIC EXONUCLEASE RECJ"/>
    <property type="match status" value="1"/>
</dbReference>